<keyword evidence="1" id="KW-0472">Membrane</keyword>
<evidence type="ECO:0000256" key="1">
    <source>
        <dbReference type="SAM" id="Phobius"/>
    </source>
</evidence>
<evidence type="ECO:0000313" key="3">
    <source>
        <dbReference type="Proteomes" id="UP000239711"/>
    </source>
</evidence>
<comment type="caution">
    <text evidence="2">The sequence shown here is derived from an EMBL/GenBank/DDBJ whole genome shotgun (WGS) entry which is preliminary data.</text>
</comment>
<proteinExistence type="predicted"/>
<gene>
    <name evidence="2" type="ORF">C5745_15890</name>
</gene>
<keyword evidence="1" id="KW-0812">Transmembrane</keyword>
<sequence length="125" mass="14186">MAKLSRYRNPSFQASTLVEVLIALIILLAVFAAGMMLFTRLVTASTSNRQTVVRAELKQLGNAFLSNDFGTQEIRTTQVAAYEVEEELTPYADRKRIRFYAYDIEHNKLLDSLILILPVDDEDTL</sequence>
<accession>A0A2S9J0I8</accession>
<feature type="transmembrane region" description="Helical" evidence="1">
    <location>
        <begin position="20"/>
        <end position="39"/>
    </location>
</feature>
<protein>
    <recommendedName>
        <fullName evidence="4">Type II secretion system protein</fullName>
    </recommendedName>
</protein>
<dbReference type="AlphaFoldDB" id="A0A2S9J0I8"/>
<dbReference type="Proteomes" id="UP000239711">
    <property type="component" value="Unassembled WGS sequence"/>
</dbReference>
<name>A0A2S9J0I8_9SPHI</name>
<evidence type="ECO:0008006" key="4">
    <source>
        <dbReference type="Google" id="ProtNLM"/>
    </source>
</evidence>
<organism evidence="2 3">
    <name type="scientific">Sphingobacterium haloxyli</name>
    <dbReference type="NCBI Taxonomy" id="2100533"/>
    <lineage>
        <taxon>Bacteria</taxon>
        <taxon>Pseudomonadati</taxon>
        <taxon>Bacteroidota</taxon>
        <taxon>Sphingobacteriia</taxon>
        <taxon>Sphingobacteriales</taxon>
        <taxon>Sphingobacteriaceae</taxon>
        <taxon>Sphingobacterium</taxon>
    </lineage>
</organism>
<keyword evidence="1" id="KW-1133">Transmembrane helix</keyword>
<evidence type="ECO:0000313" key="2">
    <source>
        <dbReference type="EMBL" id="PRD46268.1"/>
    </source>
</evidence>
<dbReference type="EMBL" id="PVBQ01000015">
    <property type="protein sequence ID" value="PRD46268.1"/>
    <property type="molecule type" value="Genomic_DNA"/>
</dbReference>
<dbReference type="RefSeq" id="WP_105718001.1">
    <property type="nucleotide sequence ID" value="NZ_PVBQ01000015.1"/>
</dbReference>
<keyword evidence="3" id="KW-1185">Reference proteome</keyword>
<reference evidence="2 3" key="1">
    <citation type="submission" date="2018-02" db="EMBL/GenBank/DDBJ databases">
        <title>The draft genome of Sphingobacterium sp. 5JN-11.</title>
        <authorList>
            <person name="Liu L."/>
            <person name="Li L."/>
            <person name="Liang L."/>
            <person name="Zhang X."/>
            <person name="Wang T."/>
        </authorList>
    </citation>
    <scope>NUCLEOTIDE SEQUENCE [LARGE SCALE GENOMIC DNA]</scope>
    <source>
        <strain evidence="2 3">5JN-11</strain>
    </source>
</reference>